<dbReference type="InterPro" id="IPR047187">
    <property type="entry name" value="SF1_C_Upf1"/>
</dbReference>
<evidence type="ECO:0000256" key="3">
    <source>
        <dbReference type="ARBA" id="ARBA00022806"/>
    </source>
</evidence>
<reference evidence="6 7" key="1">
    <citation type="submission" date="2024-02" db="EMBL/GenBank/DDBJ databases">
        <authorList>
            <person name="Chen Y."/>
            <person name="Shah S."/>
            <person name="Dougan E. K."/>
            <person name="Thang M."/>
            <person name="Chan C."/>
        </authorList>
    </citation>
    <scope>NUCLEOTIDE SEQUENCE [LARGE SCALE GENOMIC DNA]</scope>
</reference>
<dbReference type="InterPro" id="IPR041679">
    <property type="entry name" value="DNA2/NAM7-like_C"/>
</dbReference>
<evidence type="ECO:0000259" key="5">
    <source>
        <dbReference type="Pfam" id="PF13087"/>
    </source>
</evidence>
<dbReference type="PANTHER" id="PTHR43788:SF16">
    <property type="entry name" value="HELICASE WITH ZINC FINGER 2"/>
    <property type="match status" value="1"/>
</dbReference>
<evidence type="ECO:0000313" key="7">
    <source>
        <dbReference type="Proteomes" id="UP001642484"/>
    </source>
</evidence>
<evidence type="ECO:0000256" key="4">
    <source>
        <dbReference type="ARBA" id="ARBA00022840"/>
    </source>
</evidence>
<evidence type="ECO:0000256" key="1">
    <source>
        <dbReference type="ARBA" id="ARBA00022741"/>
    </source>
</evidence>
<organism evidence="6 7">
    <name type="scientific">Durusdinium trenchii</name>
    <dbReference type="NCBI Taxonomy" id="1381693"/>
    <lineage>
        <taxon>Eukaryota</taxon>
        <taxon>Sar</taxon>
        <taxon>Alveolata</taxon>
        <taxon>Dinophyceae</taxon>
        <taxon>Suessiales</taxon>
        <taxon>Symbiodiniaceae</taxon>
        <taxon>Durusdinium</taxon>
    </lineage>
</organism>
<feature type="domain" description="DNA2/NAM7 helicase-like C-terminal" evidence="5">
    <location>
        <begin position="173"/>
        <end position="216"/>
    </location>
</feature>
<sequence length="304" mass="32555">MHEDLNAFPAAYFYGGRVRTDPGILARAPGRLAHPGRPSKPEALLFWSSPSAPEQLISQVRTASSSAKSRFNPAEAVRAAELAKALAAKVGGQRVTWSEGVLRFLSGEGCNPHLVQRPSRLGPVHAGHVQQLNEILEGTGVTCHGKVYVGGVVSSQGNEPRAEGFRQHIASAEEWDYVLLSTVRSTPGGLGALEDEHLLDVALTRARLGMCVLGTSETLRRITAWSCFLDHCEAKQLVTGSQPVVLGGDLRHGVGVESPTIMVKAAQSIPGTPSGWRSDSFRCAFLVLEAAKRISHESAVTDRK</sequence>
<dbReference type="PANTHER" id="PTHR43788">
    <property type="entry name" value="DNA2/NAM7 HELICASE FAMILY MEMBER"/>
    <property type="match status" value="1"/>
</dbReference>
<keyword evidence="3" id="KW-0347">Helicase</keyword>
<keyword evidence="7" id="KW-1185">Reference proteome</keyword>
<evidence type="ECO:0000313" key="6">
    <source>
        <dbReference type="EMBL" id="CAK9020828.1"/>
    </source>
</evidence>
<dbReference type="InterPro" id="IPR050534">
    <property type="entry name" value="Coronavir_polyprotein_1ab"/>
</dbReference>
<keyword evidence="1" id="KW-0547">Nucleotide-binding</keyword>
<keyword evidence="4" id="KW-0067">ATP-binding</keyword>
<keyword evidence="2" id="KW-0378">Hydrolase</keyword>
<accession>A0ABP0K2G6</accession>
<evidence type="ECO:0000256" key="2">
    <source>
        <dbReference type="ARBA" id="ARBA00022801"/>
    </source>
</evidence>
<dbReference type="Proteomes" id="UP001642484">
    <property type="component" value="Unassembled WGS sequence"/>
</dbReference>
<dbReference type="InterPro" id="IPR027417">
    <property type="entry name" value="P-loop_NTPase"/>
</dbReference>
<gene>
    <name evidence="6" type="ORF">CCMP2556_LOCUS14196</name>
</gene>
<proteinExistence type="predicted"/>
<name>A0ABP0K2G6_9DINO</name>
<comment type="caution">
    <text evidence="6">The sequence shown here is derived from an EMBL/GenBank/DDBJ whole genome shotgun (WGS) entry which is preliminary data.</text>
</comment>
<dbReference type="EMBL" id="CAXAMN010007224">
    <property type="protein sequence ID" value="CAK9020828.1"/>
    <property type="molecule type" value="Genomic_DNA"/>
</dbReference>
<dbReference type="Gene3D" id="3.40.50.300">
    <property type="entry name" value="P-loop containing nucleotide triphosphate hydrolases"/>
    <property type="match status" value="1"/>
</dbReference>
<dbReference type="Pfam" id="PF13087">
    <property type="entry name" value="AAA_12"/>
    <property type="match status" value="1"/>
</dbReference>
<protein>
    <recommendedName>
        <fullName evidence="5">DNA2/NAM7 helicase-like C-terminal domain-containing protein</fullName>
    </recommendedName>
</protein>
<dbReference type="CDD" id="cd18808">
    <property type="entry name" value="SF1_C_Upf1"/>
    <property type="match status" value="1"/>
</dbReference>